<keyword evidence="8" id="KW-1185">Reference proteome</keyword>
<evidence type="ECO:0000256" key="5">
    <source>
        <dbReference type="SAM" id="SignalP"/>
    </source>
</evidence>
<feature type="compositionally biased region" description="Low complexity" evidence="4">
    <location>
        <begin position="31"/>
        <end position="42"/>
    </location>
</feature>
<dbReference type="Gene3D" id="3.40.190.10">
    <property type="entry name" value="Periplasmic binding protein-like II"/>
    <property type="match status" value="2"/>
</dbReference>
<dbReference type="SMART" id="SM00062">
    <property type="entry name" value="PBPb"/>
    <property type="match status" value="1"/>
</dbReference>
<comment type="caution">
    <text evidence="7">The sequence shown here is derived from an EMBL/GenBank/DDBJ whole genome shotgun (WGS) entry which is preliminary data.</text>
</comment>
<sequence length="328" mass="34946">MRTRPTRSRAALAGLALAGALLAGCGYDATPVPNAESASEEPSVPPPSTQDCGDPTRSYAPEGTVAQLRDGRGTRAIESRGRLVVGISADSYLLGSRDPISGDFEGFDIDMVRAVARAIFPQTDAEAIDDKITYRVITAADRIPALESGRVDLVVRNFSITCDRWEQIAFSATYYESGQQVLVISDLAQEVDGPEDLAGLRVCAPDGTTSLTNIVEAADDAEIVTAANHTDCLVKLQNGEVEAITGDDTVLAGLSAQDPYAVVPTGQESFSREPYGIGVSADNPDLVRLVNAVLEQSRTDGTWEASYNQWLRPELGPATQPQPVYGRE</sequence>
<dbReference type="EMBL" id="BAABIM010000002">
    <property type="protein sequence ID" value="GAA4681274.1"/>
    <property type="molecule type" value="Genomic_DNA"/>
</dbReference>
<dbReference type="Proteomes" id="UP001500621">
    <property type="component" value="Unassembled WGS sequence"/>
</dbReference>
<feature type="signal peptide" evidence="5">
    <location>
        <begin position="1"/>
        <end position="23"/>
    </location>
</feature>
<keyword evidence="2" id="KW-0813">Transport</keyword>
<evidence type="ECO:0000256" key="4">
    <source>
        <dbReference type="SAM" id="MobiDB-lite"/>
    </source>
</evidence>
<dbReference type="InterPro" id="IPR051455">
    <property type="entry name" value="Bact_solute-bind_prot3"/>
</dbReference>
<dbReference type="PROSITE" id="PS51257">
    <property type="entry name" value="PROKAR_LIPOPROTEIN"/>
    <property type="match status" value="1"/>
</dbReference>
<keyword evidence="3 5" id="KW-0732">Signal</keyword>
<reference evidence="8" key="1">
    <citation type="journal article" date="2019" name="Int. J. Syst. Evol. Microbiol.">
        <title>The Global Catalogue of Microorganisms (GCM) 10K type strain sequencing project: providing services to taxonomists for standard genome sequencing and annotation.</title>
        <authorList>
            <consortium name="The Broad Institute Genomics Platform"/>
            <consortium name="The Broad Institute Genome Sequencing Center for Infectious Disease"/>
            <person name="Wu L."/>
            <person name="Ma J."/>
        </authorList>
    </citation>
    <scope>NUCLEOTIDE SEQUENCE [LARGE SCALE GENOMIC DNA]</scope>
    <source>
        <strain evidence="8">JCM 18127</strain>
    </source>
</reference>
<name>A0ABP8W575_9ACTN</name>
<protein>
    <submittedName>
        <fullName evidence="7">Glutamate ABC transporter substrate-binding protein</fullName>
    </submittedName>
</protein>
<organism evidence="7 8">
    <name type="scientific">Nocardioides nanhaiensis</name>
    <dbReference type="NCBI Taxonomy" id="1476871"/>
    <lineage>
        <taxon>Bacteria</taxon>
        <taxon>Bacillati</taxon>
        <taxon>Actinomycetota</taxon>
        <taxon>Actinomycetes</taxon>
        <taxon>Propionibacteriales</taxon>
        <taxon>Nocardioidaceae</taxon>
        <taxon>Nocardioides</taxon>
    </lineage>
</organism>
<feature type="region of interest" description="Disordered" evidence="4">
    <location>
        <begin position="31"/>
        <end position="61"/>
    </location>
</feature>
<gene>
    <name evidence="7" type="ORF">GCM10023226_18060</name>
</gene>
<accession>A0ABP8W575</accession>
<dbReference type="PANTHER" id="PTHR30085:SF6">
    <property type="entry name" value="ABC TRANSPORTER GLUTAMINE-BINDING PROTEIN GLNH"/>
    <property type="match status" value="1"/>
</dbReference>
<evidence type="ECO:0000256" key="2">
    <source>
        <dbReference type="ARBA" id="ARBA00022448"/>
    </source>
</evidence>
<dbReference type="PANTHER" id="PTHR30085">
    <property type="entry name" value="AMINO ACID ABC TRANSPORTER PERMEASE"/>
    <property type="match status" value="1"/>
</dbReference>
<feature type="chain" id="PRO_5045910947" evidence="5">
    <location>
        <begin position="24"/>
        <end position="328"/>
    </location>
</feature>
<evidence type="ECO:0000259" key="6">
    <source>
        <dbReference type="SMART" id="SM00062"/>
    </source>
</evidence>
<dbReference type="RefSeq" id="WP_345264932.1">
    <property type="nucleotide sequence ID" value="NZ_BAABIM010000002.1"/>
</dbReference>
<proteinExistence type="inferred from homology"/>
<dbReference type="InterPro" id="IPR001638">
    <property type="entry name" value="Solute-binding_3/MltF_N"/>
</dbReference>
<dbReference type="Pfam" id="PF00497">
    <property type="entry name" value="SBP_bac_3"/>
    <property type="match status" value="1"/>
</dbReference>
<comment type="similarity">
    <text evidence="1">Belongs to the bacterial solute-binding protein 3 family.</text>
</comment>
<evidence type="ECO:0000313" key="7">
    <source>
        <dbReference type="EMBL" id="GAA4681274.1"/>
    </source>
</evidence>
<feature type="domain" description="Solute-binding protein family 3/N-terminal" evidence="6">
    <location>
        <begin position="82"/>
        <end position="314"/>
    </location>
</feature>
<evidence type="ECO:0000256" key="3">
    <source>
        <dbReference type="ARBA" id="ARBA00022729"/>
    </source>
</evidence>
<evidence type="ECO:0000313" key="8">
    <source>
        <dbReference type="Proteomes" id="UP001500621"/>
    </source>
</evidence>
<dbReference type="SUPFAM" id="SSF53850">
    <property type="entry name" value="Periplasmic binding protein-like II"/>
    <property type="match status" value="1"/>
</dbReference>
<dbReference type="CDD" id="cd13690">
    <property type="entry name" value="PBP2_GluB"/>
    <property type="match status" value="1"/>
</dbReference>
<evidence type="ECO:0000256" key="1">
    <source>
        <dbReference type="ARBA" id="ARBA00010333"/>
    </source>
</evidence>